<dbReference type="GO" id="GO:0005737">
    <property type="term" value="C:cytoplasm"/>
    <property type="evidence" value="ECO:0007669"/>
    <property type="project" value="UniProtKB-SubCell"/>
</dbReference>
<evidence type="ECO:0000256" key="1">
    <source>
        <dbReference type="ARBA" id="ARBA00004496"/>
    </source>
</evidence>
<dbReference type="SUPFAM" id="SSF117281">
    <property type="entry name" value="Kelch motif"/>
    <property type="match status" value="1"/>
</dbReference>
<dbReference type="EMBL" id="CAJMXA010000829">
    <property type="protein sequence ID" value="CAE6444212.1"/>
    <property type="molecule type" value="Genomic_DNA"/>
</dbReference>
<evidence type="ECO:0000256" key="3">
    <source>
        <dbReference type="ARBA" id="ARBA00022490"/>
    </source>
</evidence>
<comment type="subcellular location">
    <subcellularLocation>
        <location evidence="1">Cytoplasm</location>
    </subcellularLocation>
</comment>
<evidence type="ECO:0000256" key="2">
    <source>
        <dbReference type="ARBA" id="ARBA00022441"/>
    </source>
</evidence>
<keyword evidence="2" id="KW-0880">Kelch repeat</keyword>
<feature type="domain" description="Protein kinase" evidence="6">
    <location>
        <begin position="551"/>
        <end position="839"/>
    </location>
</feature>
<dbReference type="Pfam" id="PF24681">
    <property type="entry name" value="Kelch_KLHDC2_KLHL20_DRC7"/>
    <property type="match status" value="1"/>
</dbReference>
<dbReference type="SMART" id="SM00220">
    <property type="entry name" value="S_TKc"/>
    <property type="match status" value="1"/>
</dbReference>
<evidence type="ECO:0000256" key="4">
    <source>
        <dbReference type="ARBA" id="ARBA00022737"/>
    </source>
</evidence>
<dbReference type="InterPro" id="IPR008271">
    <property type="entry name" value="Ser/Thr_kinase_AS"/>
</dbReference>
<evidence type="ECO:0000313" key="7">
    <source>
        <dbReference type="EMBL" id="CAE6444212.1"/>
    </source>
</evidence>
<dbReference type="Proteomes" id="UP000663853">
    <property type="component" value="Unassembled WGS sequence"/>
</dbReference>
<keyword evidence="5" id="KW-0175">Coiled coil</keyword>
<sequence length="849" mass="93543">MTDPSSFSPSSPACISPWSKHTLRITTPKSQYLGNDDKSGEKMLKHVWPPLPRWFHSSSIVSGSRGDIFIFGGVGDNGYRNDTWAIRLSGDPELQHAPDGNLVPIEVTTSLVEATGEAPSPRFRHASALVGGLLIVWGGITSIDGGRRDINDTCIYLLNLTTHDWTKLDIQPAPSARAGHAACVCGNKFIVFGGEDSSGRFLNDLWGLDLYSGTRGTPKWEQIEIALGSESPPERLGHTMIAYEKKLYMFGGKNNATSYNDTWCFGTTTRTWIELESTGSIPPPRAYHTVALVGDAVCVFGGLGERYREIGDTWSFRINEQRWYKFPCINTQPSERRGHIAATIGRRVLVVGGMSNQEQSGDVATVHILDTGDSVLSFGFILKQNTRLLFRGTVAIIFCLLLQLLICRTLDLIDYPDQGEEITLKSTPHIKLLTSGLLTNTSAINRTTGLGSPKNTFQVTKDLDTQVVETKDTDLEADSTGAGKLAVIVDSPRLAVTLGSRSEETAHFPNQGTATLSIRDTITGAMSVTEILRYLVIHGCREISKDLDILHVTEYPVSTGGFGDVYCVTLRNGDRLGVKCVRMLVDSTLEGKSFLKHAAHELYVWSKCKHPNILELLGVMLFRGQIAMVSPWLDSGHLRWFLSHNQQIDRCALCTQIADGVDYLHKQSIVHGDLKPENILLSKDHTPKLTDFGNAALAEYTLQFTHSNTAQNMSLRWAAPEIIKEETKSTQASDIYSLGLVSSCVVKTQTLSEDMSPDYFSEETILQEAITGAMPYAAAKDPAIVFKVVAGKIPTRSETHIPTGIEQADRLWSMLTSCWAYNPYERPKAWEVRNMMAGITPRGLLSNIN</sequence>
<dbReference type="InterPro" id="IPR000719">
    <property type="entry name" value="Prot_kinase_dom"/>
</dbReference>
<keyword evidence="4" id="KW-0677">Repeat</keyword>
<accession>A0A8H3G9S6</accession>
<name>A0A8H3G9S6_9AGAM</name>
<evidence type="ECO:0000256" key="5">
    <source>
        <dbReference type="ARBA" id="ARBA00023054"/>
    </source>
</evidence>
<dbReference type="SUPFAM" id="SSF56112">
    <property type="entry name" value="Protein kinase-like (PK-like)"/>
    <property type="match status" value="1"/>
</dbReference>
<comment type="caution">
    <text evidence="7">The sequence shown here is derived from an EMBL/GenBank/DDBJ whole genome shotgun (WGS) entry which is preliminary data.</text>
</comment>
<dbReference type="Gene3D" id="1.10.510.10">
    <property type="entry name" value="Transferase(Phosphotransferase) domain 1"/>
    <property type="match status" value="1"/>
</dbReference>
<reference evidence="7" key="1">
    <citation type="submission" date="2021-01" db="EMBL/GenBank/DDBJ databases">
        <authorList>
            <person name="Kaushik A."/>
        </authorList>
    </citation>
    <scope>NUCLEOTIDE SEQUENCE</scope>
    <source>
        <strain evidence="7">AG6-10EEA</strain>
    </source>
</reference>
<dbReference type="GO" id="GO:0004672">
    <property type="term" value="F:protein kinase activity"/>
    <property type="evidence" value="ECO:0007669"/>
    <property type="project" value="InterPro"/>
</dbReference>
<protein>
    <recommendedName>
        <fullName evidence="6">Protein kinase domain-containing protein</fullName>
    </recommendedName>
</protein>
<proteinExistence type="predicted"/>
<dbReference type="AlphaFoldDB" id="A0A8H3G9S6"/>
<dbReference type="PROSITE" id="PS50011">
    <property type="entry name" value="PROTEIN_KINASE_DOM"/>
    <property type="match status" value="1"/>
</dbReference>
<dbReference type="PANTHER" id="PTHR46093:SF18">
    <property type="entry name" value="FIBRONECTIN TYPE-III DOMAIN-CONTAINING PROTEIN"/>
    <property type="match status" value="1"/>
</dbReference>
<dbReference type="InterPro" id="IPR011009">
    <property type="entry name" value="Kinase-like_dom_sf"/>
</dbReference>
<dbReference type="InterPro" id="IPR015915">
    <property type="entry name" value="Kelch-typ_b-propeller"/>
</dbReference>
<evidence type="ECO:0000259" key="6">
    <source>
        <dbReference type="PROSITE" id="PS50011"/>
    </source>
</evidence>
<dbReference type="Pfam" id="PF00069">
    <property type="entry name" value="Pkinase"/>
    <property type="match status" value="1"/>
</dbReference>
<organism evidence="7 8">
    <name type="scientific">Rhizoctonia solani</name>
    <dbReference type="NCBI Taxonomy" id="456999"/>
    <lineage>
        <taxon>Eukaryota</taxon>
        <taxon>Fungi</taxon>
        <taxon>Dikarya</taxon>
        <taxon>Basidiomycota</taxon>
        <taxon>Agaricomycotina</taxon>
        <taxon>Agaricomycetes</taxon>
        <taxon>Cantharellales</taxon>
        <taxon>Ceratobasidiaceae</taxon>
        <taxon>Rhizoctonia</taxon>
    </lineage>
</organism>
<keyword evidence="3" id="KW-0963">Cytoplasm</keyword>
<evidence type="ECO:0000313" key="8">
    <source>
        <dbReference type="Proteomes" id="UP000663853"/>
    </source>
</evidence>
<dbReference type="InterPro" id="IPR011043">
    <property type="entry name" value="Gal_Oxase/kelch_b-propeller"/>
</dbReference>
<dbReference type="GO" id="GO:0005524">
    <property type="term" value="F:ATP binding"/>
    <property type="evidence" value="ECO:0007669"/>
    <property type="project" value="InterPro"/>
</dbReference>
<gene>
    <name evidence="7" type="ORF">RDB_LOCUS40401</name>
</gene>
<dbReference type="FunFam" id="2.120.10.80:FF:000049">
    <property type="entry name" value="Cell polarity protein (Tea1)"/>
    <property type="match status" value="1"/>
</dbReference>
<dbReference type="SUPFAM" id="SSF50965">
    <property type="entry name" value="Galactose oxidase, central domain"/>
    <property type="match status" value="1"/>
</dbReference>
<dbReference type="PROSITE" id="PS00108">
    <property type="entry name" value="PROTEIN_KINASE_ST"/>
    <property type="match status" value="1"/>
</dbReference>
<dbReference type="Gene3D" id="2.120.10.80">
    <property type="entry name" value="Kelch-type beta propeller"/>
    <property type="match status" value="2"/>
</dbReference>
<dbReference type="PANTHER" id="PTHR46093">
    <property type="entry name" value="ACYL-COA-BINDING DOMAIN-CONTAINING PROTEIN 5"/>
    <property type="match status" value="1"/>
</dbReference>